<accession>A0A451ADI8</accession>
<reference evidence="1" key="1">
    <citation type="submission" date="2019-02" db="EMBL/GenBank/DDBJ databases">
        <authorList>
            <person name="Gruber-Vodicka R. H."/>
            <person name="Seah K. B. B."/>
        </authorList>
    </citation>
    <scope>NUCLEOTIDE SEQUENCE</scope>
    <source>
        <strain evidence="2">BECK_BY19</strain>
        <strain evidence="1">BECK_BY8</strain>
    </source>
</reference>
<proteinExistence type="predicted"/>
<dbReference type="AlphaFoldDB" id="A0A451ADI8"/>
<name>A0A451ADI8_9GAMM</name>
<evidence type="ECO:0000313" key="2">
    <source>
        <dbReference type="EMBL" id="VFK69414.1"/>
    </source>
</evidence>
<protein>
    <submittedName>
        <fullName evidence="1">Uncharacterized protein</fullName>
    </submittedName>
</protein>
<dbReference type="EMBL" id="CAADGD010000013">
    <property type="protein sequence ID" value="VFK69414.1"/>
    <property type="molecule type" value="Genomic_DNA"/>
</dbReference>
<sequence length="84" mass="9103">MQAETPATYISTYKNKKGLAPLEAGSKPIYPPNPKSSRFPWIRKMAFISPTYNKPLLGKTGTIKSATMLMILMSGLMAGPAVSL</sequence>
<evidence type="ECO:0000313" key="1">
    <source>
        <dbReference type="EMBL" id="VFK64127.1"/>
    </source>
</evidence>
<gene>
    <name evidence="1" type="ORF">BECKUNK1418G_GA0071005_10423</name>
    <name evidence="2" type="ORF">BECKUNK1418H_GA0071006_101331</name>
</gene>
<dbReference type="EMBL" id="CAADFZ010000042">
    <property type="protein sequence ID" value="VFK64127.1"/>
    <property type="molecule type" value="Genomic_DNA"/>
</dbReference>
<organism evidence="1">
    <name type="scientific">Candidatus Kentrum sp. UNK</name>
    <dbReference type="NCBI Taxonomy" id="2126344"/>
    <lineage>
        <taxon>Bacteria</taxon>
        <taxon>Pseudomonadati</taxon>
        <taxon>Pseudomonadota</taxon>
        <taxon>Gammaproteobacteria</taxon>
        <taxon>Candidatus Kentrum</taxon>
    </lineage>
</organism>